<dbReference type="InterPro" id="IPR055849">
    <property type="entry name" value="DUF7426"/>
</dbReference>
<feature type="region of interest" description="Disordered" evidence="1">
    <location>
        <begin position="117"/>
        <end position="140"/>
    </location>
</feature>
<feature type="compositionally biased region" description="Polar residues" evidence="1">
    <location>
        <begin position="131"/>
        <end position="140"/>
    </location>
</feature>
<feature type="domain" description="DUF7426" evidence="2">
    <location>
        <begin position="12"/>
        <end position="125"/>
    </location>
</feature>
<name>A0AAX3EG62_PAEUR</name>
<dbReference type="Proteomes" id="UP001163293">
    <property type="component" value="Chromosome"/>
</dbReference>
<reference evidence="3" key="1">
    <citation type="submission" date="2022-07" db="EMBL/GenBank/DDBJ databases">
        <authorList>
            <person name="Wu T."/>
        </authorList>
    </citation>
    <scope>NUCLEOTIDE SEQUENCE</scope>
    <source>
        <strain evidence="3">SD-1</strain>
    </source>
</reference>
<dbReference type="Pfam" id="PF24201">
    <property type="entry name" value="DUF7426"/>
    <property type="match status" value="1"/>
</dbReference>
<evidence type="ECO:0000259" key="2">
    <source>
        <dbReference type="Pfam" id="PF24201"/>
    </source>
</evidence>
<evidence type="ECO:0000313" key="4">
    <source>
        <dbReference type="Proteomes" id="UP001163293"/>
    </source>
</evidence>
<dbReference type="AlphaFoldDB" id="A0AAX3EG62"/>
<evidence type="ECO:0000256" key="1">
    <source>
        <dbReference type="SAM" id="MobiDB-lite"/>
    </source>
</evidence>
<proteinExistence type="predicted"/>
<dbReference type="RefSeq" id="WP_264398741.1">
    <property type="nucleotide sequence ID" value="NZ_CP101180.1"/>
</dbReference>
<accession>A0AAX3EG62</accession>
<sequence>MSFRDFTDIVGPIVLPIKGKRYTLPTLTIEQGIHLHKVMNPDTDESMTDPEFYAFLLGDAFDEMTADAVSPEVIARAAFVALADWQSGRPAAELIWEQGIDPKALQAAVEVAEALTSKATAEAAKTPSPEPTNTTKYRKK</sequence>
<dbReference type="EMBL" id="CP101185">
    <property type="protein sequence ID" value="UYV96871.1"/>
    <property type="molecule type" value="Genomic_DNA"/>
</dbReference>
<organism evidence="3 4">
    <name type="scientific">Paenarthrobacter ureafaciens</name>
    <dbReference type="NCBI Taxonomy" id="37931"/>
    <lineage>
        <taxon>Bacteria</taxon>
        <taxon>Bacillati</taxon>
        <taxon>Actinomycetota</taxon>
        <taxon>Actinomycetes</taxon>
        <taxon>Micrococcales</taxon>
        <taxon>Micrococcaceae</taxon>
        <taxon>Paenarthrobacter</taxon>
    </lineage>
</organism>
<evidence type="ECO:0000313" key="3">
    <source>
        <dbReference type="EMBL" id="UYV96871.1"/>
    </source>
</evidence>
<gene>
    <name evidence="3" type="ORF">NL394_17745</name>
</gene>
<protein>
    <recommendedName>
        <fullName evidence="2">DUF7426 domain-containing protein</fullName>
    </recommendedName>
</protein>
<keyword evidence="4" id="KW-1185">Reference proteome</keyword>